<protein>
    <submittedName>
        <fullName evidence="1">Uncharacterized protein</fullName>
    </submittedName>
</protein>
<sequence>MVRFTERHAFRDQIIRQFSGVSVSLLRRFLATRTFHLNAVQHQRSHMQAVQPGVERVEQAFFVFLHIFVVGQWKSFQRHHHARQCALHTATFTANQLQRVRVFLLRHQ</sequence>
<comment type="caution">
    <text evidence="1">The sequence shown here is derived from an EMBL/GenBank/DDBJ whole genome shotgun (WGS) entry which is preliminary data.</text>
</comment>
<proteinExistence type="predicted"/>
<name>A0A645JH12_9ZZZZ</name>
<dbReference type="EMBL" id="VSSQ01140621">
    <property type="protein sequence ID" value="MPN62512.1"/>
    <property type="molecule type" value="Genomic_DNA"/>
</dbReference>
<dbReference type="AlphaFoldDB" id="A0A645JH12"/>
<reference evidence="1" key="1">
    <citation type="submission" date="2019-08" db="EMBL/GenBank/DDBJ databases">
        <authorList>
            <person name="Kucharzyk K."/>
            <person name="Murdoch R.W."/>
            <person name="Higgins S."/>
            <person name="Loffler F."/>
        </authorList>
    </citation>
    <scope>NUCLEOTIDE SEQUENCE</scope>
</reference>
<accession>A0A645JH12</accession>
<organism evidence="1">
    <name type="scientific">bioreactor metagenome</name>
    <dbReference type="NCBI Taxonomy" id="1076179"/>
    <lineage>
        <taxon>unclassified sequences</taxon>
        <taxon>metagenomes</taxon>
        <taxon>ecological metagenomes</taxon>
    </lineage>
</organism>
<evidence type="ECO:0000313" key="1">
    <source>
        <dbReference type="EMBL" id="MPN62512.1"/>
    </source>
</evidence>
<gene>
    <name evidence="1" type="ORF">SDC9_210261</name>
</gene>